<name>A0ACB8D1K1_DERSI</name>
<proteinExistence type="predicted"/>
<keyword evidence="2" id="KW-1185">Reference proteome</keyword>
<reference evidence="1" key="1">
    <citation type="submission" date="2020-05" db="EMBL/GenBank/DDBJ databases">
        <title>Large-scale comparative analyses of tick genomes elucidate their genetic diversity and vector capacities.</title>
        <authorList>
            <person name="Jia N."/>
            <person name="Wang J."/>
            <person name="Shi W."/>
            <person name="Du L."/>
            <person name="Sun Y."/>
            <person name="Zhan W."/>
            <person name="Jiang J."/>
            <person name="Wang Q."/>
            <person name="Zhang B."/>
            <person name="Ji P."/>
            <person name="Sakyi L.B."/>
            <person name="Cui X."/>
            <person name="Yuan T."/>
            <person name="Jiang B."/>
            <person name="Yang W."/>
            <person name="Lam T.T.-Y."/>
            <person name="Chang Q."/>
            <person name="Ding S."/>
            <person name="Wang X."/>
            <person name="Zhu J."/>
            <person name="Ruan X."/>
            <person name="Zhao L."/>
            <person name="Wei J."/>
            <person name="Que T."/>
            <person name="Du C."/>
            <person name="Cheng J."/>
            <person name="Dai P."/>
            <person name="Han X."/>
            <person name="Huang E."/>
            <person name="Gao Y."/>
            <person name="Liu J."/>
            <person name="Shao H."/>
            <person name="Ye R."/>
            <person name="Li L."/>
            <person name="Wei W."/>
            <person name="Wang X."/>
            <person name="Wang C."/>
            <person name="Yang T."/>
            <person name="Huo Q."/>
            <person name="Li W."/>
            <person name="Guo W."/>
            <person name="Chen H."/>
            <person name="Zhou L."/>
            <person name="Ni X."/>
            <person name="Tian J."/>
            <person name="Zhou Y."/>
            <person name="Sheng Y."/>
            <person name="Liu T."/>
            <person name="Pan Y."/>
            <person name="Xia L."/>
            <person name="Li J."/>
            <person name="Zhao F."/>
            <person name="Cao W."/>
        </authorList>
    </citation>
    <scope>NUCLEOTIDE SEQUENCE</scope>
    <source>
        <strain evidence="1">Dsil-2018</strain>
    </source>
</reference>
<evidence type="ECO:0000313" key="1">
    <source>
        <dbReference type="EMBL" id="KAH7958267.1"/>
    </source>
</evidence>
<dbReference type="EMBL" id="CM023472">
    <property type="protein sequence ID" value="KAH7958267.1"/>
    <property type="molecule type" value="Genomic_DNA"/>
</dbReference>
<accession>A0ACB8D1K1</accession>
<dbReference type="Proteomes" id="UP000821865">
    <property type="component" value="Chromosome 3"/>
</dbReference>
<organism evidence="1 2">
    <name type="scientific">Dermacentor silvarum</name>
    <name type="common">Tick</name>
    <dbReference type="NCBI Taxonomy" id="543639"/>
    <lineage>
        <taxon>Eukaryota</taxon>
        <taxon>Metazoa</taxon>
        <taxon>Ecdysozoa</taxon>
        <taxon>Arthropoda</taxon>
        <taxon>Chelicerata</taxon>
        <taxon>Arachnida</taxon>
        <taxon>Acari</taxon>
        <taxon>Parasitiformes</taxon>
        <taxon>Ixodida</taxon>
        <taxon>Ixodoidea</taxon>
        <taxon>Ixodidae</taxon>
        <taxon>Rhipicephalinae</taxon>
        <taxon>Dermacentor</taxon>
    </lineage>
</organism>
<sequence length="240" mass="26761">MQKYQDLQLVGSRDVFYGRKDLVMVIFQMIIMPGIIFLTDAIGRRFLLFTSSMLLTGILLMSAYFVQRTTVADSLAENATFERAIMCAALCSVVAYSLGLGPVSVLVCMELLPPRRHGLLAGLTYAVDRALFFVFRWYLRSSSYQVWYFIMAGASTGVSLVVLMWLLPETKLLPLDRIPNLFSDDPRVRSAATGASQSAGGTHELAQAKTTRQFPLRDFADTYALPAVKEETQTTSSQRE</sequence>
<evidence type="ECO:0000313" key="2">
    <source>
        <dbReference type="Proteomes" id="UP000821865"/>
    </source>
</evidence>
<protein>
    <submittedName>
        <fullName evidence="1">Uncharacterized protein</fullName>
    </submittedName>
</protein>
<gene>
    <name evidence="1" type="ORF">HPB49_000368</name>
</gene>
<comment type="caution">
    <text evidence="1">The sequence shown here is derived from an EMBL/GenBank/DDBJ whole genome shotgun (WGS) entry which is preliminary data.</text>
</comment>